<evidence type="ECO:0000313" key="3">
    <source>
        <dbReference type="Proteomes" id="UP000018144"/>
    </source>
</evidence>
<organism evidence="2 3">
    <name type="scientific">Pyronema omphalodes (strain CBS 100304)</name>
    <name type="common">Pyronema confluens</name>
    <dbReference type="NCBI Taxonomy" id="1076935"/>
    <lineage>
        <taxon>Eukaryota</taxon>
        <taxon>Fungi</taxon>
        <taxon>Dikarya</taxon>
        <taxon>Ascomycota</taxon>
        <taxon>Pezizomycotina</taxon>
        <taxon>Pezizomycetes</taxon>
        <taxon>Pezizales</taxon>
        <taxon>Pyronemataceae</taxon>
        <taxon>Pyronema</taxon>
    </lineage>
</organism>
<proteinExistence type="predicted"/>
<dbReference type="PANTHER" id="PTHR35043:SF7">
    <property type="entry name" value="TRANSCRIPTION FACTOR DOMAIN-CONTAINING PROTEIN"/>
    <property type="match status" value="1"/>
</dbReference>
<dbReference type="STRING" id="1076935.U4L019"/>
<feature type="transmembrane region" description="Helical" evidence="1">
    <location>
        <begin position="238"/>
        <end position="255"/>
    </location>
</feature>
<dbReference type="OrthoDB" id="3061561at2759"/>
<dbReference type="eggNOG" id="ENOG502S6E5">
    <property type="taxonomic scope" value="Eukaryota"/>
</dbReference>
<name>U4L019_PYROM</name>
<dbReference type="Proteomes" id="UP000018144">
    <property type="component" value="Unassembled WGS sequence"/>
</dbReference>
<keyword evidence="1" id="KW-0472">Membrane</keyword>
<evidence type="ECO:0000313" key="2">
    <source>
        <dbReference type="EMBL" id="CCX07849.1"/>
    </source>
</evidence>
<feature type="transmembrane region" description="Helical" evidence="1">
    <location>
        <begin position="149"/>
        <end position="171"/>
    </location>
</feature>
<gene>
    <name evidence="2" type="ORF">PCON_07438</name>
</gene>
<reference evidence="2 3" key="1">
    <citation type="journal article" date="2013" name="PLoS Genet.">
        <title>The genome and development-dependent transcriptomes of Pyronema confluens: a window into fungal evolution.</title>
        <authorList>
            <person name="Traeger S."/>
            <person name="Altegoer F."/>
            <person name="Freitag M."/>
            <person name="Gabaldon T."/>
            <person name="Kempken F."/>
            <person name="Kumar A."/>
            <person name="Marcet-Houben M."/>
            <person name="Poggeler S."/>
            <person name="Stajich J.E."/>
            <person name="Nowrousian M."/>
        </authorList>
    </citation>
    <scope>NUCLEOTIDE SEQUENCE [LARGE SCALE GENOMIC DNA]</scope>
    <source>
        <strain evidence="3">CBS 100304</strain>
        <tissue evidence="2">Vegetative mycelium</tissue>
    </source>
</reference>
<sequence>MEGLGEVKRTTLGIDEVHTLFLNGYRGFIPSDGDIRDKSKADILAKGLILFQVLWMVIQATARKLGGYPLTILEVHTLIHVACALLLYLLWFEKPMDICAPTIIAGPEAEFILTFLYGVSGPFHHNLELRTYVPNVDEVHGFGFRRETLGFMTVCALYGGLHMTAWSYHFPTEEEKMMWRIACILTVVGTVGAVSARNLLSDCIWKYRREGGKYGRAPMVKIAVELYKKSGWVGRVKWVWTMVVVGAMILARVVITAESFASLRAVPAGVYKTVRWADAIPHF</sequence>
<feature type="transmembrane region" description="Helical" evidence="1">
    <location>
        <begin position="43"/>
        <end position="62"/>
    </location>
</feature>
<keyword evidence="1" id="KW-0812">Transmembrane</keyword>
<dbReference type="EMBL" id="HF935378">
    <property type="protein sequence ID" value="CCX07849.1"/>
    <property type="molecule type" value="Genomic_DNA"/>
</dbReference>
<evidence type="ECO:0000256" key="1">
    <source>
        <dbReference type="SAM" id="Phobius"/>
    </source>
</evidence>
<protein>
    <submittedName>
        <fullName evidence="2">Similar to similar to An03g01740 [Aspergillus kawachii IFO 4308] acc. no. GAA86919</fullName>
    </submittedName>
</protein>
<keyword evidence="1" id="KW-1133">Transmembrane helix</keyword>
<accession>U4L019</accession>
<keyword evidence="3" id="KW-1185">Reference proteome</keyword>
<feature type="transmembrane region" description="Helical" evidence="1">
    <location>
        <begin position="177"/>
        <end position="200"/>
    </location>
</feature>
<dbReference type="AlphaFoldDB" id="U4L019"/>
<dbReference type="OMA" id="ACRESWI"/>
<dbReference type="PANTHER" id="PTHR35043">
    <property type="entry name" value="TRANSCRIPTION FACTOR DOMAIN-CONTAINING PROTEIN"/>
    <property type="match status" value="1"/>
</dbReference>
<feature type="transmembrane region" description="Helical" evidence="1">
    <location>
        <begin position="68"/>
        <end position="91"/>
    </location>
</feature>